<dbReference type="OrthoDB" id="9777774at2"/>
<keyword evidence="5 7" id="KW-1133">Transmembrane helix</keyword>
<feature type="transmembrane region" description="Helical" evidence="7">
    <location>
        <begin position="348"/>
        <end position="371"/>
    </location>
</feature>
<feature type="transmembrane region" description="Helical" evidence="7">
    <location>
        <begin position="52"/>
        <end position="81"/>
    </location>
</feature>
<dbReference type="PATRIC" id="fig|1307761.3.peg.251"/>
<evidence type="ECO:0000256" key="3">
    <source>
        <dbReference type="ARBA" id="ARBA00022475"/>
    </source>
</evidence>
<protein>
    <submittedName>
        <fullName evidence="8">Transporter</fullName>
    </submittedName>
</protein>
<keyword evidence="3" id="KW-1003">Cell membrane</keyword>
<dbReference type="Pfam" id="PF03773">
    <property type="entry name" value="ArsP_1"/>
    <property type="match status" value="1"/>
</dbReference>
<evidence type="ECO:0000256" key="2">
    <source>
        <dbReference type="ARBA" id="ARBA00006386"/>
    </source>
</evidence>
<dbReference type="HOGENOM" id="CLU_648811_0_0_12"/>
<dbReference type="EMBL" id="CP006939">
    <property type="protein sequence ID" value="AHC13692.1"/>
    <property type="molecule type" value="Genomic_DNA"/>
</dbReference>
<dbReference type="GO" id="GO:0005886">
    <property type="term" value="C:plasma membrane"/>
    <property type="evidence" value="ECO:0007669"/>
    <property type="project" value="UniProtKB-SubCell"/>
</dbReference>
<dbReference type="Proteomes" id="UP000018680">
    <property type="component" value="Chromosome"/>
</dbReference>
<evidence type="ECO:0000256" key="5">
    <source>
        <dbReference type="ARBA" id="ARBA00022989"/>
    </source>
</evidence>
<dbReference type="eggNOG" id="COG0701">
    <property type="taxonomic scope" value="Bacteria"/>
</dbReference>
<dbReference type="InterPro" id="IPR005524">
    <property type="entry name" value="DUF318"/>
</dbReference>
<keyword evidence="4 7" id="KW-0812">Transmembrane</keyword>
<reference evidence="8 9" key="1">
    <citation type="journal article" date="2015" name="Stand. Genomic Sci.">
        <title>Complete genome sequence and description of Salinispira pacifica gen. nov., sp. nov., a novel spirochaete isolated form a hypersaline microbial mat.</title>
        <authorList>
            <person name="Ben Hania W."/>
            <person name="Joseph M."/>
            <person name="Schumann P."/>
            <person name="Bunk B."/>
            <person name="Fiebig A."/>
            <person name="Sproer C."/>
            <person name="Klenk H.P."/>
            <person name="Fardeau M.L."/>
            <person name="Spring S."/>
        </authorList>
    </citation>
    <scope>NUCLEOTIDE SEQUENCE [LARGE SCALE GENOMIC DNA]</scope>
    <source>
        <strain evidence="8 9">L21-RPul-D2</strain>
    </source>
</reference>
<keyword evidence="9" id="KW-1185">Reference proteome</keyword>
<evidence type="ECO:0000313" key="8">
    <source>
        <dbReference type="EMBL" id="AHC13692.1"/>
    </source>
</evidence>
<feature type="transmembrane region" description="Helical" evidence="7">
    <location>
        <begin position="278"/>
        <end position="301"/>
    </location>
</feature>
<feature type="transmembrane region" description="Helical" evidence="7">
    <location>
        <begin position="101"/>
        <end position="134"/>
    </location>
</feature>
<dbReference type="RefSeq" id="WP_024266625.1">
    <property type="nucleotide sequence ID" value="NC_023035.1"/>
</dbReference>
<feature type="transmembrane region" description="Helical" evidence="7">
    <location>
        <begin position="313"/>
        <end position="336"/>
    </location>
</feature>
<name>V5WD24_9SPIO</name>
<evidence type="ECO:0000256" key="1">
    <source>
        <dbReference type="ARBA" id="ARBA00004651"/>
    </source>
</evidence>
<evidence type="ECO:0000256" key="4">
    <source>
        <dbReference type="ARBA" id="ARBA00022692"/>
    </source>
</evidence>
<keyword evidence="6 7" id="KW-0472">Membrane</keyword>
<evidence type="ECO:0000256" key="6">
    <source>
        <dbReference type="ARBA" id="ARBA00023136"/>
    </source>
</evidence>
<proteinExistence type="inferred from homology"/>
<organism evidence="8 9">
    <name type="scientific">Salinispira pacifica</name>
    <dbReference type="NCBI Taxonomy" id="1307761"/>
    <lineage>
        <taxon>Bacteria</taxon>
        <taxon>Pseudomonadati</taxon>
        <taxon>Spirochaetota</taxon>
        <taxon>Spirochaetia</taxon>
        <taxon>Spirochaetales</taxon>
        <taxon>Spirochaetaceae</taxon>
        <taxon>Salinispira</taxon>
    </lineage>
</organism>
<dbReference type="PANTHER" id="PTHR34184:SF4">
    <property type="entry name" value="UPF0718 PROTEIN YCGR"/>
    <property type="match status" value="1"/>
</dbReference>
<dbReference type="AlphaFoldDB" id="V5WD24"/>
<dbReference type="KEGG" id="slr:L21SP2_0250"/>
<comment type="similarity">
    <text evidence="2">Belongs to the UPF0718 family.</text>
</comment>
<feature type="transmembrane region" description="Helical" evidence="7">
    <location>
        <begin position="12"/>
        <end position="31"/>
    </location>
</feature>
<dbReference type="PANTHER" id="PTHR34184">
    <property type="entry name" value="UPF0718 PROTEIN YCGR"/>
    <property type="match status" value="1"/>
</dbReference>
<accession>V5WD24</accession>
<comment type="subcellular location">
    <subcellularLocation>
        <location evidence="1">Cell membrane</location>
        <topology evidence="1">Multi-pass membrane protein</topology>
    </subcellularLocation>
</comment>
<evidence type="ECO:0000256" key="7">
    <source>
        <dbReference type="SAM" id="Phobius"/>
    </source>
</evidence>
<gene>
    <name evidence="8" type="ORF">L21SP2_0250</name>
</gene>
<feature type="transmembrane region" description="Helical" evidence="7">
    <location>
        <begin position="377"/>
        <end position="397"/>
    </location>
</feature>
<dbReference type="STRING" id="1307761.L21SP2_0250"/>
<sequence length="398" mass="42493">MEYVYEIARFMGGAFVKIWPLLAITIPFAAAMRISGNHAKVTRFLSARPAPAILLAMLIGAVSPLCSCSVIPVIAGMMAAGVPLGPIMTFWIASPSMDPEIFFLSVSTLGMNLAVWRIIATAVLSLAGGILAHFMQSRGWVGQSILKDGYTTRVFRLLPWLRERVSLAWTRLVESRRPNGYAAETSVSPEVRISSIEGAPREFSLSASLSPTAVPGGDSCCTPGSRVSSAASCCSGEKPEKTCECSGDATEAAHDGQSRKGSTKPLLRRFFREMGRSGVMVLQFIALAFFLEALIVLYVPLEWITGIFGQSDAANIFMATLVSIPLYTTNLSALGLMGGLLQQGLAPAAVLAFLIGGATTTLPAMAAVYGLTHRRVFALYVSISIIGSLMFGLLYSIF</sequence>
<dbReference type="InterPro" id="IPR052923">
    <property type="entry name" value="UPF0718"/>
</dbReference>
<evidence type="ECO:0000313" key="9">
    <source>
        <dbReference type="Proteomes" id="UP000018680"/>
    </source>
</evidence>